<feature type="signal peptide" evidence="2">
    <location>
        <begin position="1"/>
        <end position="26"/>
    </location>
</feature>
<keyword evidence="2" id="KW-0732">Signal</keyword>
<organism evidence="3 4">
    <name type="scientific">Fodinicurvata halophila</name>
    <dbReference type="NCBI Taxonomy" id="1419723"/>
    <lineage>
        <taxon>Bacteria</taxon>
        <taxon>Pseudomonadati</taxon>
        <taxon>Pseudomonadota</taxon>
        <taxon>Alphaproteobacteria</taxon>
        <taxon>Rhodospirillales</taxon>
        <taxon>Rhodovibrionaceae</taxon>
        <taxon>Fodinicurvata</taxon>
    </lineage>
</organism>
<evidence type="ECO:0000313" key="4">
    <source>
        <dbReference type="Proteomes" id="UP001595799"/>
    </source>
</evidence>
<sequence length="92" mass="9529">MRNSIKALAVTSAVIASLAAAPALYAEGSKESGSSGRMMGQGGMMNQGGMMGMMGQMSEMMENCNKMMQSMNRDGSGQPNEQGREDAPGTNG</sequence>
<dbReference type="EMBL" id="JBHSCW010000003">
    <property type="protein sequence ID" value="MFC4350878.1"/>
    <property type="molecule type" value="Genomic_DNA"/>
</dbReference>
<dbReference type="RefSeq" id="WP_382421223.1">
    <property type="nucleotide sequence ID" value="NZ_JBHSCW010000003.1"/>
</dbReference>
<feature type="region of interest" description="Disordered" evidence="1">
    <location>
        <begin position="26"/>
        <end position="51"/>
    </location>
</feature>
<evidence type="ECO:0000256" key="1">
    <source>
        <dbReference type="SAM" id="MobiDB-lite"/>
    </source>
</evidence>
<feature type="region of interest" description="Disordered" evidence="1">
    <location>
        <begin position="69"/>
        <end position="92"/>
    </location>
</feature>
<feature type="compositionally biased region" description="Gly residues" evidence="1">
    <location>
        <begin position="39"/>
        <end position="51"/>
    </location>
</feature>
<feature type="compositionally biased region" description="Basic and acidic residues" evidence="1">
    <location>
        <begin position="82"/>
        <end position="92"/>
    </location>
</feature>
<evidence type="ECO:0000313" key="3">
    <source>
        <dbReference type="EMBL" id="MFC4350878.1"/>
    </source>
</evidence>
<dbReference type="Proteomes" id="UP001595799">
    <property type="component" value="Unassembled WGS sequence"/>
</dbReference>
<keyword evidence="4" id="KW-1185">Reference proteome</keyword>
<gene>
    <name evidence="3" type="ORF">ACFOW6_04900</name>
</gene>
<feature type="chain" id="PRO_5046634697" evidence="2">
    <location>
        <begin position="27"/>
        <end position="92"/>
    </location>
</feature>
<reference evidence="4" key="1">
    <citation type="journal article" date="2019" name="Int. J. Syst. Evol. Microbiol.">
        <title>The Global Catalogue of Microorganisms (GCM) 10K type strain sequencing project: providing services to taxonomists for standard genome sequencing and annotation.</title>
        <authorList>
            <consortium name="The Broad Institute Genomics Platform"/>
            <consortium name="The Broad Institute Genome Sequencing Center for Infectious Disease"/>
            <person name="Wu L."/>
            <person name="Ma J."/>
        </authorList>
    </citation>
    <scope>NUCLEOTIDE SEQUENCE [LARGE SCALE GENOMIC DNA]</scope>
    <source>
        <strain evidence="4">CECT 8472</strain>
    </source>
</reference>
<name>A0ABV8UK74_9PROT</name>
<comment type="caution">
    <text evidence="3">The sequence shown here is derived from an EMBL/GenBank/DDBJ whole genome shotgun (WGS) entry which is preliminary data.</text>
</comment>
<accession>A0ABV8UK74</accession>
<protein>
    <submittedName>
        <fullName evidence="3">Uncharacterized protein</fullName>
    </submittedName>
</protein>
<feature type="compositionally biased region" description="Low complexity" evidence="1">
    <location>
        <begin position="26"/>
        <end position="38"/>
    </location>
</feature>
<proteinExistence type="predicted"/>
<evidence type="ECO:0000256" key="2">
    <source>
        <dbReference type="SAM" id="SignalP"/>
    </source>
</evidence>
<feature type="compositionally biased region" description="Polar residues" evidence="1">
    <location>
        <begin position="69"/>
        <end position="81"/>
    </location>
</feature>